<comment type="caution">
    <text evidence="3">The sequence shown here is derived from an EMBL/GenBank/DDBJ whole genome shotgun (WGS) entry which is preliminary data.</text>
</comment>
<name>A0A7C8IQ74_9PEZI</name>
<feature type="transmembrane region" description="Helical" evidence="2">
    <location>
        <begin position="38"/>
        <end position="58"/>
    </location>
</feature>
<dbReference type="OrthoDB" id="202545at2759"/>
<dbReference type="InterPro" id="IPR029058">
    <property type="entry name" value="AB_hydrolase_fold"/>
</dbReference>
<dbReference type="InParanoid" id="A0A7C8IQ74"/>
<dbReference type="AlphaFoldDB" id="A0A7C8IQ74"/>
<organism evidence="3 4">
    <name type="scientific">Xylaria multiplex</name>
    <dbReference type="NCBI Taxonomy" id="323545"/>
    <lineage>
        <taxon>Eukaryota</taxon>
        <taxon>Fungi</taxon>
        <taxon>Dikarya</taxon>
        <taxon>Ascomycota</taxon>
        <taxon>Pezizomycotina</taxon>
        <taxon>Sordariomycetes</taxon>
        <taxon>Xylariomycetidae</taxon>
        <taxon>Xylariales</taxon>
        <taxon>Xylariaceae</taxon>
        <taxon>Xylaria</taxon>
    </lineage>
</organism>
<keyword evidence="2" id="KW-0472">Membrane</keyword>
<dbReference type="SUPFAM" id="SSF53474">
    <property type="entry name" value="alpha/beta-Hydrolases"/>
    <property type="match status" value="1"/>
</dbReference>
<sequence>MDGDKTRKDVGDRTEFFGSQVGGESVINYSYTDLPWKLVAYDIKYFFTFAWALPWIIWPVRPCDGDHFDELSFTADNIWCIFIHLILFIFQLLFLISLPLALLLPVYLFIAALGVFFLINWCLCRCLNGDDIIYESDPKYAPALNEHRHEQWIFLNGVAVGDVWLRSNINRLALTFKRPVLGIHNRTTGIIFDVIECLIQRNFSYATSDVRLAYKILKEKLYNPQYSKVVFILHSQGGVEGGLVLDWLLQELPQDLLAKLEVYTFGCAANHFNNPYRQSRQEEQRQRHPNARTLVSHAITEIPISESPVEMRTSSLRTQLSNGSDLAPGTTEHPQPLAASGTPPRRTLTVSVNNRVIGHVEHYAHTTDFVALWGLLHFVTNNRASPEMPRFIGRVFSRISSRGGHQFCQHYLNGMFPLARDKNGEFIGCADSNDFIDSAVEVAKKGTEKQDAREGFENSWDMIGLSGDPDSAIPSEVTVHGTFYGSFHGSLRGRSIDSEQDLFDGTVKVRHLSRLWQYRNGRSPPDIPKGFVRGTTM</sequence>
<dbReference type="PANTHER" id="PTHR42044">
    <property type="entry name" value="DUF676 DOMAIN-CONTAINING PROTEIN-RELATED"/>
    <property type="match status" value="1"/>
</dbReference>
<dbReference type="PANTHER" id="PTHR42044:SF1">
    <property type="entry name" value="DUF676 DOMAIN-CONTAINING PROTEIN"/>
    <property type="match status" value="1"/>
</dbReference>
<gene>
    <name evidence="3" type="ORF">GQX73_g9855</name>
</gene>
<reference evidence="3 4" key="1">
    <citation type="submission" date="2019-12" db="EMBL/GenBank/DDBJ databases">
        <title>Draft genome sequence of the ascomycete Xylaria multiplex DSM 110363.</title>
        <authorList>
            <person name="Buettner E."/>
            <person name="Kellner H."/>
        </authorList>
    </citation>
    <scope>NUCLEOTIDE SEQUENCE [LARGE SCALE GENOMIC DNA]</scope>
    <source>
        <strain evidence="3 4">DSM 110363</strain>
    </source>
</reference>
<evidence type="ECO:0000256" key="1">
    <source>
        <dbReference type="SAM" id="MobiDB-lite"/>
    </source>
</evidence>
<keyword evidence="2" id="KW-0812">Transmembrane</keyword>
<evidence type="ECO:0000313" key="4">
    <source>
        <dbReference type="Proteomes" id="UP000481858"/>
    </source>
</evidence>
<dbReference type="Proteomes" id="UP000481858">
    <property type="component" value="Unassembled WGS sequence"/>
</dbReference>
<evidence type="ECO:0000313" key="3">
    <source>
        <dbReference type="EMBL" id="KAF2963722.1"/>
    </source>
</evidence>
<protein>
    <recommendedName>
        <fullName evidence="5">DUF676 domain-containing protein</fullName>
    </recommendedName>
</protein>
<feature type="compositionally biased region" description="Polar residues" evidence="1">
    <location>
        <begin position="312"/>
        <end position="324"/>
    </location>
</feature>
<accession>A0A7C8IQ74</accession>
<evidence type="ECO:0000256" key="2">
    <source>
        <dbReference type="SAM" id="Phobius"/>
    </source>
</evidence>
<feature type="transmembrane region" description="Helical" evidence="2">
    <location>
        <begin position="104"/>
        <end position="123"/>
    </location>
</feature>
<dbReference type="EMBL" id="WUBL01000186">
    <property type="protein sequence ID" value="KAF2963722.1"/>
    <property type="molecule type" value="Genomic_DNA"/>
</dbReference>
<keyword evidence="4" id="KW-1185">Reference proteome</keyword>
<keyword evidence="2" id="KW-1133">Transmembrane helix</keyword>
<feature type="region of interest" description="Disordered" evidence="1">
    <location>
        <begin position="309"/>
        <end position="346"/>
    </location>
</feature>
<evidence type="ECO:0008006" key="5">
    <source>
        <dbReference type="Google" id="ProtNLM"/>
    </source>
</evidence>
<proteinExistence type="predicted"/>
<feature type="transmembrane region" description="Helical" evidence="2">
    <location>
        <begin position="78"/>
        <end position="98"/>
    </location>
</feature>